<dbReference type="EMBL" id="CP151504">
    <property type="protein sequence ID" value="WZN61740.1"/>
    <property type="molecule type" value="Genomic_DNA"/>
</dbReference>
<organism evidence="3 4">
    <name type="scientific">Chloropicon roscoffensis</name>
    <dbReference type="NCBI Taxonomy" id="1461544"/>
    <lineage>
        <taxon>Eukaryota</taxon>
        <taxon>Viridiplantae</taxon>
        <taxon>Chlorophyta</taxon>
        <taxon>Chloropicophyceae</taxon>
        <taxon>Chloropicales</taxon>
        <taxon>Chloropicaceae</taxon>
        <taxon>Chloropicon</taxon>
    </lineage>
</organism>
<feature type="region of interest" description="Disordered" evidence="1">
    <location>
        <begin position="170"/>
        <end position="207"/>
    </location>
</feature>
<feature type="domain" description="DUF4042" evidence="2">
    <location>
        <begin position="237"/>
        <end position="349"/>
    </location>
</feature>
<protein>
    <submittedName>
        <fullName evidence="3">DUF4042 domain-containing protein</fullName>
    </submittedName>
</protein>
<dbReference type="InterPro" id="IPR011989">
    <property type="entry name" value="ARM-like"/>
</dbReference>
<accession>A0AAX4P6T8</accession>
<keyword evidence="4" id="KW-1185">Reference proteome</keyword>
<feature type="compositionally biased region" description="Basic and acidic residues" evidence="1">
    <location>
        <begin position="191"/>
        <end position="206"/>
    </location>
</feature>
<dbReference type="SUPFAM" id="SSF48371">
    <property type="entry name" value="ARM repeat"/>
    <property type="match status" value="1"/>
</dbReference>
<dbReference type="PANTHER" id="PTHR13366">
    <property type="entry name" value="MALARIA ANTIGEN-RELATED"/>
    <property type="match status" value="1"/>
</dbReference>
<proteinExistence type="predicted"/>
<dbReference type="InterPro" id="IPR052107">
    <property type="entry name" value="HEAT6"/>
</dbReference>
<sequence>MEALLKDSHTILQSSPLRSRTNEPRGASPPLDSYLQNVTSVLSACKRSEISPEDLETVFEALASVLKADVPSDRRGGGGSNGLCSSAIIEACRCSRSLPDDRLRQLRGCSLGLLGSVTASPKCANVVSKKELLKLVLQQLLVRGAQPNEEDVRTLVRVAPVLLRGSSEGGGCAPAAEAGASATRYVPPHRRGSDSDFSDSEHDGSRSRSLPYLCLQCLECIDSKLLQPYFIQVFEALTEVLGEDSRSRSLRVIAAKVASKMLEGPSQRSYLAMAELPQSTKGLHRGFTTLSVQLGRLLTGLHATFRAAIQRENDAVLLGAVLRALGILSGVSPYARLEPGLAESTFGALYRKFERLMDRSLEHSGKEMSSEDFSVLQNVTNCLSLLISKGEVAAKGSPDSLKKCVSVMASITCSGSYPPGVRLDASIGLHRFAKALPVLAAPYAGLLQSAITGFLREDQEAVQDAGKPSFGEKICQQEIRALAEVLHVPASEAGPMVGFCEEVMAEGIDSGLPLVRSAVLQSMTHLKSDLAREVDSNKLSFLVSKVCHFAGEISGSSIGTRSSACRALGALLSLEPVLSLFDSFEHGLVTLISLGSADSGTLQVSLAWSLANVCDVLREQTQSGKGLPAALAKCVAMHLPSISALTIRLAGCNDKIRCNAVRCIGYIFDLSSALGADMEEDFESKAVDCMLGSLWKGNTKVQWNCCYAAGSFFRLSGGTAEEGELRGKLLDAVTSLMRSSTNYKVLSHAITALRQLEWKAYPAGAMAQVCESLVHVLLLLDRQKAPQLKEEELKEIAVDFLVSCVEEGGADDPGVVAVLEGEIDWLCTISEKLSSCLRRLA</sequence>
<dbReference type="AlphaFoldDB" id="A0AAX4P6T8"/>
<evidence type="ECO:0000259" key="2">
    <source>
        <dbReference type="Pfam" id="PF13251"/>
    </source>
</evidence>
<feature type="region of interest" description="Disordered" evidence="1">
    <location>
        <begin position="1"/>
        <end position="32"/>
    </location>
</feature>
<dbReference type="Gene3D" id="1.25.10.10">
    <property type="entry name" value="Leucine-rich Repeat Variant"/>
    <property type="match status" value="2"/>
</dbReference>
<gene>
    <name evidence="3" type="ORF">HKI87_04g32750</name>
</gene>
<dbReference type="InterPro" id="IPR016024">
    <property type="entry name" value="ARM-type_fold"/>
</dbReference>
<feature type="compositionally biased region" description="Low complexity" evidence="1">
    <location>
        <begin position="173"/>
        <end position="182"/>
    </location>
</feature>
<dbReference type="Pfam" id="PF13251">
    <property type="entry name" value="DUF4042"/>
    <property type="match status" value="1"/>
</dbReference>
<evidence type="ECO:0000313" key="3">
    <source>
        <dbReference type="EMBL" id="WZN61740.1"/>
    </source>
</evidence>
<dbReference type="InterPro" id="IPR025283">
    <property type="entry name" value="DUF4042"/>
</dbReference>
<evidence type="ECO:0000256" key="1">
    <source>
        <dbReference type="SAM" id="MobiDB-lite"/>
    </source>
</evidence>
<dbReference type="Proteomes" id="UP001472866">
    <property type="component" value="Chromosome 04"/>
</dbReference>
<feature type="compositionally biased region" description="Polar residues" evidence="1">
    <location>
        <begin position="10"/>
        <end position="19"/>
    </location>
</feature>
<name>A0AAX4P6T8_9CHLO</name>
<reference evidence="3 4" key="1">
    <citation type="submission" date="2024-03" db="EMBL/GenBank/DDBJ databases">
        <title>Complete genome sequence of the green alga Chloropicon roscoffensis RCC1871.</title>
        <authorList>
            <person name="Lemieux C."/>
            <person name="Pombert J.-F."/>
            <person name="Otis C."/>
            <person name="Turmel M."/>
        </authorList>
    </citation>
    <scope>NUCLEOTIDE SEQUENCE [LARGE SCALE GENOMIC DNA]</scope>
    <source>
        <strain evidence="3 4">RCC1871</strain>
    </source>
</reference>
<evidence type="ECO:0000313" key="4">
    <source>
        <dbReference type="Proteomes" id="UP001472866"/>
    </source>
</evidence>
<dbReference type="PANTHER" id="PTHR13366:SF0">
    <property type="entry name" value="HEAT REPEAT-CONTAINING PROTEIN 6"/>
    <property type="match status" value="1"/>
</dbReference>